<keyword evidence="2" id="KW-1185">Reference proteome</keyword>
<protein>
    <submittedName>
        <fullName evidence="1">Uncharacterized protein</fullName>
    </submittedName>
</protein>
<dbReference type="EMBL" id="MU003495">
    <property type="protein sequence ID" value="KAF2476063.1"/>
    <property type="molecule type" value="Genomic_DNA"/>
</dbReference>
<evidence type="ECO:0000313" key="2">
    <source>
        <dbReference type="Proteomes" id="UP000799755"/>
    </source>
</evidence>
<accession>A0ACB6RBE3</accession>
<dbReference type="Proteomes" id="UP000799755">
    <property type="component" value="Unassembled WGS sequence"/>
</dbReference>
<sequence>MSVSWRATSQLLASRSVHIRIQPRPANLSESREVFRVMQRFGELSTYKYLRYEYHAPADNSAFAIYRDPDAAQKALNASPIRFSLEEILSEDDASKAGSRQSGVTVSDDAITPETPVKDGIEEITRASPLLNRNLPNRQTSLTSLTSSSKSPQSSPSIGLPFESPEPRGTTTKWFQITVDRSRAVHQDFVERQPYWKQFSPMKSMAQEDLAKVVPLIGLSDVSKRPPGQHRTPNKVLKLMSYYVDHKMPSLREMYEECGREKNKS</sequence>
<organism evidence="1 2">
    <name type="scientific">Lindgomyces ingoldianus</name>
    <dbReference type="NCBI Taxonomy" id="673940"/>
    <lineage>
        <taxon>Eukaryota</taxon>
        <taxon>Fungi</taxon>
        <taxon>Dikarya</taxon>
        <taxon>Ascomycota</taxon>
        <taxon>Pezizomycotina</taxon>
        <taxon>Dothideomycetes</taxon>
        <taxon>Pleosporomycetidae</taxon>
        <taxon>Pleosporales</taxon>
        <taxon>Lindgomycetaceae</taxon>
        <taxon>Lindgomyces</taxon>
    </lineage>
</organism>
<reference evidence="1" key="1">
    <citation type="journal article" date="2020" name="Stud. Mycol.">
        <title>101 Dothideomycetes genomes: a test case for predicting lifestyles and emergence of pathogens.</title>
        <authorList>
            <person name="Haridas S."/>
            <person name="Albert R."/>
            <person name="Binder M."/>
            <person name="Bloem J."/>
            <person name="Labutti K."/>
            <person name="Salamov A."/>
            <person name="Andreopoulos B."/>
            <person name="Baker S."/>
            <person name="Barry K."/>
            <person name="Bills G."/>
            <person name="Bluhm B."/>
            <person name="Cannon C."/>
            <person name="Castanera R."/>
            <person name="Culley D."/>
            <person name="Daum C."/>
            <person name="Ezra D."/>
            <person name="Gonzalez J."/>
            <person name="Henrissat B."/>
            <person name="Kuo A."/>
            <person name="Liang C."/>
            <person name="Lipzen A."/>
            <person name="Lutzoni F."/>
            <person name="Magnuson J."/>
            <person name="Mondo S."/>
            <person name="Nolan M."/>
            <person name="Ohm R."/>
            <person name="Pangilinan J."/>
            <person name="Park H.-J."/>
            <person name="Ramirez L."/>
            <person name="Alfaro M."/>
            <person name="Sun H."/>
            <person name="Tritt A."/>
            <person name="Yoshinaga Y."/>
            <person name="Zwiers L.-H."/>
            <person name="Turgeon B."/>
            <person name="Goodwin S."/>
            <person name="Spatafora J."/>
            <person name="Crous P."/>
            <person name="Grigoriev I."/>
        </authorList>
    </citation>
    <scope>NUCLEOTIDE SEQUENCE</scope>
    <source>
        <strain evidence="1">ATCC 200398</strain>
    </source>
</reference>
<proteinExistence type="predicted"/>
<comment type="caution">
    <text evidence="1">The sequence shown here is derived from an EMBL/GenBank/DDBJ whole genome shotgun (WGS) entry which is preliminary data.</text>
</comment>
<evidence type="ECO:0000313" key="1">
    <source>
        <dbReference type="EMBL" id="KAF2476063.1"/>
    </source>
</evidence>
<name>A0ACB6RBE3_9PLEO</name>
<gene>
    <name evidence="1" type="ORF">BDR25DRAFT_310464</name>
</gene>